<reference evidence="2" key="2">
    <citation type="journal article" date="2023" name="Plants (Basel)">
        <title>Annotation of the Turnera subulata (Passifloraceae) Draft Genome Reveals the S-Locus Evolved after the Divergence of Turneroideae from Passifloroideae in a Stepwise Manner.</title>
        <authorList>
            <person name="Henning P.M."/>
            <person name="Roalson E.H."/>
            <person name="Mir W."/>
            <person name="McCubbin A.G."/>
            <person name="Shore J.S."/>
        </authorList>
    </citation>
    <scope>NUCLEOTIDE SEQUENCE</scope>
    <source>
        <strain evidence="2">F60SS</strain>
    </source>
</reference>
<gene>
    <name evidence="2" type="ORF">Tsubulata_015591</name>
</gene>
<evidence type="ECO:0000313" key="3">
    <source>
        <dbReference type="Proteomes" id="UP001141552"/>
    </source>
</evidence>
<keyword evidence="3" id="KW-1185">Reference proteome</keyword>
<accession>A0A9Q0FHZ9</accession>
<dbReference type="OrthoDB" id="595067at2759"/>
<dbReference type="AlphaFoldDB" id="A0A9Q0FHZ9"/>
<dbReference type="PANTHER" id="PTHR47123:SF3">
    <property type="entry name" value="DUF295 DOMAIN-CONTAINING PROTEIN"/>
    <property type="match status" value="1"/>
</dbReference>
<comment type="caution">
    <text evidence="2">The sequence shown here is derived from an EMBL/GenBank/DDBJ whole genome shotgun (WGS) entry which is preliminary data.</text>
</comment>
<dbReference type="PANTHER" id="PTHR47123">
    <property type="entry name" value="F-BOX PROTEIN SKIP23"/>
    <property type="match status" value="1"/>
</dbReference>
<dbReference type="InterPro" id="IPR005174">
    <property type="entry name" value="KIB1-4_b-propeller"/>
</dbReference>
<dbReference type="EMBL" id="JAKUCV010005549">
    <property type="protein sequence ID" value="KAJ4830721.1"/>
    <property type="molecule type" value="Genomic_DNA"/>
</dbReference>
<evidence type="ECO:0000259" key="1">
    <source>
        <dbReference type="Pfam" id="PF03478"/>
    </source>
</evidence>
<dbReference type="Pfam" id="PF03478">
    <property type="entry name" value="Beta-prop_KIB1-4"/>
    <property type="match status" value="1"/>
</dbReference>
<organism evidence="2 3">
    <name type="scientific">Turnera subulata</name>
    <dbReference type="NCBI Taxonomy" id="218843"/>
    <lineage>
        <taxon>Eukaryota</taxon>
        <taxon>Viridiplantae</taxon>
        <taxon>Streptophyta</taxon>
        <taxon>Embryophyta</taxon>
        <taxon>Tracheophyta</taxon>
        <taxon>Spermatophyta</taxon>
        <taxon>Magnoliopsida</taxon>
        <taxon>eudicotyledons</taxon>
        <taxon>Gunneridae</taxon>
        <taxon>Pentapetalae</taxon>
        <taxon>rosids</taxon>
        <taxon>fabids</taxon>
        <taxon>Malpighiales</taxon>
        <taxon>Passifloraceae</taxon>
        <taxon>Turnera</taxon>
    </lineage>
</organism>
<proteinExistence type="predicted"/>
<sequence>MASITPTCCWSDLTCDLLEKIVNCHKSSRLYIIRFRGVFRQWRSSLPLPPTYPSSPKLPFPMAPDFTVPDKLILMESTICSIQLLSQTTSSTSTTTTPPCLVRIQHSESGNAIVQNLLCNPLPNDWNTSRPFFLMMDLLDFRVSEICNDHLLDQVVPPTRKVAVASGFSKIGEGFTVMAVISGKLLAWRMEDDKWTSIFDHAFFLKVSYIRGKFYAIGYGGLAITVDPDSLKTTQLAHERQGCPFDILSYVVVSCGDILGVFVGGSIISIQVGKLDEEKHLWVKAGDELKNRIAFIGINYSFSVLAKDFPGYKANSIYFDNTYPNFAESPVCGHPGSTVVVYEMEKGFGSELCDQCDCPLLLWRPLIKQQPCWVSGGESFGLTNQGVRVKKPRVAIPDLVI</sequence>
<dbReference type="InterPro" id="IPR051304">
    <property type="entry name" value="SCF_F-box_domain"/>
</dbReference>
<name>A0A9Q0FHZ9_9ROSI</name>
<dbReference type="Proteomes" id="UP001141552">
    <property type="component" value="Unassembled WGS sequence"/>
</dbReference>
<feature type="domain" description="KIB1-4 beta-propeller" evidence="1">
    <location>
        <begin position="170"/>
        <end position="321"/>
    </location>
</feature>
<reference evidence="2" key="1">
    <citation type="submission" date="2022-02" db="EMBL/GenBank/DDBJ databases">
        <authorList>
            <person name="Henning P.M."/>
            <person name="McCubbin A.G."/>
            <person name="Shore J.S."/>
        </authorList>
    </citation>
    <scope>NUCLEOTIDE SEQUENCE</scope>
    <source>
        <strain evidence="2">F60SS</strain>
        <tissue evidence="2">Leaves</tissue>
    </source>
</reference>
<protein>
    <recommendedName>
        <fullName evidence="1">KIB1-4 beta-propeller domain-containing protein</fullName>
    </recommendedName>
</protein>
<evidence type="ECO:0000313" key="2">
    <source>
        <dbReference type="EMBL" id="KAJ4830721.1"/>
    </source>
</evidence>